<reference evidence="7" key="1">
    <citation type="submission" date="2025-08" db="UniProtKB">
        <authorList>
            <consortium name="RefSeq"/>
        </authorList>
    </citation>
    <scope>IDENTIFICATION</scope>
    <source>
        <tissue evidence="7">Gonad</tissue>
    </source>
</reference>
<dbReference type="NCBIfam" id="NF040941">
    <property type="entry name" value="GGGWT_bact"/>
    <property type="match status" value="1"/>
</dbReference>
<dbReference type="InterPro" id="IPR036056">
    <property type="entry name" value="Fibrinogen-like_C"/>
</dbReference>
<feature type="compositionally biased region" description="Low complexity" evidence="3">
    <location>
        <begin position="10"/>
        <end position="22"/>
    </location>
</feature>
<evidence type="ECO:0000259" key="5">
    <source>
        <dbReference type="PROSITE" id="PS51406"/>
    </source>
</evidence>
<feature type="coiled-coil region" evidence="2">
    <location>
        <begin position="244"/>
        <end position="271"/>
    </location>
</feature>
<protein>
    <submittedName>
        <fullName evidence="7">Techylectin-5B-like</fullName>
    </submittedName>
</protein>
<evidence type="ECO:0000256" key="4">
    <source>
        <dbReference type="SAM" id="Phobius"/>
    </source>
</evidence>
<feature type="region of interest" description="Disordered" evidence="3">
    <location>
        <begin position="1"/>
        <end position="67"/>
    </location>
</feature>
<dbReference type="AlphaFoldDB" id="A0A6P4ZKN5"/>
<dbReference type="KEGG" id="bbel:109474349"/>
<sequence>MYEQAEAVRPSFSGPGSGHTSGPPQPRHVHQDGSRGHVRQGNGAPDKQPEDDDASSHTYEEAEAVRRHAAYTSADRAYPGGASGRRGVCSFLRAHRSCLAAGIAVLLSLVSVGLAPLTFINKQEISQLSTTFDAVKCDQYNMSTAVDALKRDQDGMSTTVDALKHDQDGMSSTVDALKRDQDGMSTTVDALKRDQDGMSTTVDALKRDQDGMSTTVDALKRDQDGMSTTVDALKRDQDGMSTTVDALKRDLDNERSRITALEKRFHEIANNTDSDKPQDCKDILDNDETTPSGVYMVYPRDNLGGFNVFCDMDTDGGGWTLFQRRQDGSVDFYRGWADYKTGFPSNLNGEFWLGNDNLYRLASQKFYQLRVDMEDAEGNTAYAAYNMFAISPESQNYKLHIATYSGTAGDSLKYHEGKPFSTKDRDNDESPSSCAQKFKGAWWYGDCHESNLNGLYHLGTQESFGDGVIWYHWKGYNYSLKRTEMKLRPAP</sequence>
<dbReference type="Gene3D" id="1.20.1480.30">
    <property type="entry name" value="Designed four-helix bundle protein"/>
    <property type="match status" value="1"/>
</dbReference>
<dbReference type="GO" id="GO:0005615">
    <property type="term" value="C:extracellular space"/>
    <property type="evidence" value="ECO:0007669"/>
    <property type="project" value="TreeGrafter"/>
</dbReference>
<dbReference type="SMART" id="SM00186">
    <property type="entry name" value="FBG"/>
    <property type="match status" value="1"/>
</dbReference>
<dbReference type="PANTHER" id="PTHR19143:SF458">
    <property type="entry name" value="FIBRINOGEN C-TERMINAL DOMAIN-CONTAINING PROTEIN-RELATED"/>
    <property type="match status" value="1"/>
</dbReference>
<dbReference type="InterPro" id="IPR020837">
    <property type="entry name" value="Fibrinogen_CS"/>
</dbReference>
<dbReference type="FunFam" id="3.90.215.10:FF:000001">
    <property type="entry name" value="Tenascin isoform 1"/>
    <property type="match status" value="1"/>
</dbReference>
<dbReference type="Gene3D" id="1.20.5.190">
    <property type="match status" value="1"/>
</dbReference>
<evidence type="ECO:0000313" key="7">
    <source>
        <dbReference type="RefSeq" id="XP_019630201.1"/>
    </source>
</evidence>
<evidence type="ECO:0000313" key="6">
    <source>
        <dbReference type="Proteomes" id="UP000515135"/>
    </source>
</evidence>
<dbReference type="CDD" id="cd00087">
    <property type="entry name" value="FReD"/>
    <property type="match status" value="1"/>
</dbReference>
<keyword evidence="6" id="KW-1185">Reference proteome</keyword>
<dbReference type="Proteomes" id="UP000515135">
    <property type="component" value="Unplaced"/>
</dbReference>
<feature type="compositionally biased region" description="Basic and acidic residues" evidence="3">
    <location>
        <begin position="54"/>
        <end position="66"/>
    </location>
</feature>
<proteinExistence type="predicted"/>
<keyword evidence="4" id="KW-0472">Membrane</keyword>
<dbReference type="SUPFAM" id="SSF56496">
    <property type="entry name" value="Fibrinogen C-terminal domain-like"/>
    <property type="match status" value="1"/>
</dbReference>
<organism evidence="6 7">
    <name type="scientific">Branchiostoma belcheri</name>
    <name type="common">Amphioxus</name>
    <dbReference type="NCBI Taxonomy" id="7741"/>
    <lineage>
        <taxon>Eukaryota</taxon>
        <taxon>Metazoa</taxon>
        <taxon>Chordata</taxon>
        <taxon>Cephalochordata</taxon>
        <taxon>Leptocardii</taxon>
        <taxon>Amphioxiformes</taxon>
        <taxon>Branchiostomatidae</taxon>
        <taxon>Branchiostoma</taxon>
    </lineage>
</organism>
<keyword evidence="2" id="KW-0175">Coiled coil</keyword>
<accession>A0A6P4ZKN5</accession>
<dbReference type="RefSeq" id="XP_019630201.1">
    <property type="nucleotide sequence ID" value="XM_019774642.1"/>
</dbReference>
<evidence type="ECO:0000256" key="1">
    <source>
        <dbReference type="ARBA" id="ARBA00023157"/>
    </source>
</evidence>
<feature type="domain" description="Fibrinogen C-terminal" evidence="5">
    <location>
        <begin position="271"/>
        <end position="491"/>
    </location>
</feature>
<dbReference type="SUPFAM" id="SSF57997">
    <property type="entry name" value="Tropomyosin"/>
    <property type="match status" value="1"/>
</dbReference>
<dbReference type="PANTHER" id="PTHR19143">
    <property type="entry name" value="FIBRINOGEN/TENASCIN/ANGIOPOEITIN"/>
    <property type="match status" value="1"/>
</dbReference>
<dbReference type="PROSITE" id="PS51406">
    <property type="entry name" value="FIBRINOGEN_C_2"/>
    <property type="match status" value="1"/>
</dbReference>
<name>A0A6P4ZKN5_BRABE</name>
<dbReference type="GeneID" id="109474349"/>
<keyword evidence="4" id="KW-1133">Transmembrane helix</keyword>
<gene>
    <name evidence="7" type="primary">LOC109474349</name>
</gene>
<dbReference type="PROSITE" id="PS00514">
    <property type="entry name" value="FIBRINOGEN_C_1"/>
    <property type="match status" value="1"/>
</dbReference>
<dbReference type="InterPro" id="IPR014716">
    <property type="entry name" value="Fibrinogen_a/b/g_C_1"/>
</dbReference>
<dbReference type="Pfam" id="PF00147">
    <property type="entry name" value="Fibrinogen_C"/>
    <property type="match status" value="1"/>
</dbReference>
<keyword evidence="1" id="KW-1015">Disulfide bond</keyword>
<keyword evidence="4" id="KW-0812">Transmembrane</keyword>
<dbReference type="Gene3D" id="3.90.215.10">
    <property type="entry name" value="Gamma Fibrinogen, chain A, domain 1"/>
    <property type="match status" value="1"/>
</dbReference>
<evidence type="ECO:0000256" key="2">
    <source>
        <dbReference type="SAM" id="Coils"/>
    </source>
</evidence>
<dbReference type="InterPro" id="IPR050373">
    <property type="entry name" value="Fibrinogen_C-term_domain"/>
</dbReference>
<dbReference type="InterPro" id="IPR002181">
    <property type="entry name" value="Fibrinogen_a/b/g_C_dom"/>
</dbReference>
<feature type="transmembrane region" description="Helical" evidence="4">
    <location>
        <begin position="98"/>
        <end position="120"/>
    </location>
</feature>
<evidence type="ECO:0000256" key="3">
    <source>
        <dbReference type="SAM" id="MobiDB-lite"/>
    </source>
</evidence>